<organism evidence="1 2">
    <name type="scientific">Streptococcus suis</name>
    <dbReference type="NCBI Taxonomy" id="1307"/>
    <lineage>
        <taxon>Bacteria</taxon>
        <taxon>Bacillati</taxon>
        <taxon>Bacillota</taxon>
        <taxon>Bacilli</taxon>
        <taxon>Lactobacillales</taxon>
        <taxon>Streptococcaceae</taxon>
        <taxon>Streptococcus</taxon>
    </lineage>
</organism>
<dbReference type="EMBL" id="JANJPK010000045">
    <property type="protein sequence ID" value="MCR1233617.1"/>
    <property type="molecule type" value="Genomic_DNA"/>
</dbReference>
<dbReference type="Proteomes" id="UP001206089">
    <property type="component" value="Unassembled WGS sequence"/>
</dbReference>
<name>A0AAW5LW88_STRSU</name>
<gene>
    <name evidence="1" type="ORF">NQD44_10970</name>
</gene>
<evidence type="ECO:0000313" key="1">
    <source>
        <dbReference type="EMBL" id="MCR1233617.1"/>
    </source>
</evidence>
<comment type="caution">
    <text evidence="1">The sequence shown here is derived from an EMBL/GenBank/DDBJ whole genome shotgun (WGS) entry which is preliminary data.</text>
</comment>
<dbReference type="RefSeq" id="WP_153045552.1">
    <property type="nucleotide sequence ID" value="NZ_JAMYIS010000026.1"/>
</dbReference>
<protein>
    <submittedName>
        <fullName evidence="1">Uncharacterized protein</fullName>
    </submittedName>
</protein>
<evidence type="ECO:0000313" key="2">
    <source>
        <dbReference type="Proteomes" id="UP001206089"/>
    </source>
</evidence>
<accession>A0AAW5LW88</accession>
<sequence>MHTVMFELILDRHMIVSIRNKKNNLLVYVLIEDLYRSASLHKDFSHLFPKYYTSEEEFQRDNLKYNLIKLTIFPRFNLDKVSDSVKGKKIIQDFTYMAENFVEHKPFTDHCVKWEDELGDFEGYNYEIESELDYLKRLYNHILSFAETPPERFDYLPGHLMSVD</sequence>
<proteinExistence type="predicted"/>
<dbReference type="AlphaFoldDB" id="A0AAW5LW88"/>
<reference evidence="1" key="1">
    <citation type="submission" date="2022-07" db="EMBL/GenBank/DDBJ databases">
        <authorList>
            <person name="Peng Z."/>
        </authorList>
    </citation>
    <scope>NUCLEOTIDE SEQUENCE</scope>
    <source>
        <strain evidence="1">2022WUSS069</strain>
    </source>
</reference>